<dbReference type="InterPro" id="IPR041664">
    <property type="entry name" value="AAA_16"/>
</dbReference>
<feature type="domain" description="Orc1-like AAA ATPase" evidence="1">
    <location>
        <begin position="4"/>
        <end position="128"/>
    </location>
</feature>
<evidence type="ECO:0000259" key="1">
    <source>
        <dbReference type="Pfam" id="PF13191"/>
    </source>
</evidence>
<dbReference type="Gene3D" id="3.40.50.300">
    <property type="entry name" value="P-loop containing nucleotide triphosphate hydrolases"/>
    <property type="match status" value="1"/>
</dbReference>
<evidence type="ECO:0000313" key="2">
    <source>
        <dbReference type="EMBL" id="MFD1373152.1"/>
    </source>
</evidence>
<dbReference type="InterPro" id="IPR027417">
    <property type="entry name" value="P-loop_NTPase"/>
</dbReference>
<dbReference type="Proteomes" id="UP001597183">
    <property type="component" value="Unassembled WGS sequence"/>
</dbReference>
<dbReference type="Pfam" id="PF13191">
    <property type="entry name" value="AAA_16"/>
    <property type="match status" value="1"/>
</dbReference>
<protein>
    <submittedName>
        <fullName evidence="2">ATP-binding protein</fullName>
    </submittedName>
</protein>
<proteinExistence type="predicted"/>
<accession>A0ABW4ATM0</accession>
<keyword evidence="3" id="KW-1185">Reference proteome</keyword>
<evidence type="ECO:0000313" key="3">
    <source>
        <dbReference type="Proteomes" id="UP001597183"/>
    </source>
</evidence>
<dbReference type="EMBL" id="JBHTMK010000064">
    <property type="protein sequence ID" value="MFD1373152.1"/>
    <property type="molecule type" value="Genomic_DNA"/>
</dbReference>
<reference evidence="3" key="1">
    <citation type="journal article" date="2019" name="Int. J. Syst. Evol. Microbiol.">
        <title>The Global Catalogue of Microorganisms (GCM) 10K type strain sequencing project: providing services to taxonomists for standard genome sequencing and annotation.</title>
        <authorList>
            <consortium name="The Broad Institute Genomics Platform"/>
            <consortium name="The Broad Institute Genome Sequencing Center for Infectious Disease"/>
            <person name="Wu L."/>
            <person name="Ma J."/>
        </authorList>
    </citation>
    <scope>NUCLEOTIDE SEQUENCE [LARGE SCALE GENOMIC DNA]</scope>
    <source>
        <strain evidence="3">CCM 7526</strain>
    </source>
</reference>
<sequence length="481" mass="52266">MAVFVGRRTELSLLTRRLDHISRNGTGLSVAIRGRRQVGKSRLVQELCDRSGLPYLYFTAVKGASITESTNQFLSALADSDLPNDHALLPTSAPPGGWSDMLRILAGSLPDRPCIVVLDEIPWLTEQDDTFDGQLQVVWDRLLSRRPVLLLLLGSDLHMMQRLTAYDRPFYGRADNLVLGPLNLAETATATGLTGSDAIDAHLITGGLPGTLLRWPTGTSADDHLRVECADPASPLFAVPEQSLASEFPNPDVARRVLEAVGGDTRAFANIASTAGGRGGQVPSGTLSPLLRQLTEDKQVLAADQPLSTSGGKPTLYRVTDTNLRLYLAIFRDVHNLARRGRPDAGYTLFTNRWTSWRGRAVEPLIRTSLEQAAIIGALPWPETQVVGGWWNRQFNPEIDLVGADTAPVASRIHFCGSLKWLGKPFDTHDLRQLQNGAAQVPGFDPDRTGLIAVSRSGTDLPDGAVDVAWTPDDVVTAWQP</sequence>
<name>A0ABW4ATM0_9ACTN</name>
<dbReference type="GO" id="GO:0005524">
    <property type="term" value="F:ATP binding"/>
    <property type="evidence" value="ECO:0007669"/>
    <property type="project" value="UniProtKB-KW"/>
</dbReference>
<dbReference type="SUPFAM" id="SSF52540">
    <property type="entry name" value="P-loop containing nucleoside triphosphate hydrolases"/>
    <property type="match status" value="1"/>
</dbReference>
<comment type="caution">
    <text evidence="2">The sequence shown here is derived from an EMBL/GenBank/DDBJ whole genome shotgun (WGS) entry which is preliminary data.</text>
</comment>
<dbReference type="PANTHER" id="PTHR34704">
    <property type="entry name" value="ATPASE"/>
    <property type="match status" value="1"/>
</dbReference>
<dbReference type="PANTHER" id="PTHR34704:SF1">
    <property type="entry name" value="ATPASE"/>
    <property type="match status" value="1"/>
</dbReference>
<organism evidence="2 3">
    <name type="scientific">Actinoplanes sichuanensis</name>
    <dbReference type="NCBI Taxonomy" id="512349"/>
    <lineage>
        <taxon>Bacteria</taxon>
        <taxon>Bacillati</taxon>
        <taxon>Actinomycetota</taxon>
        <taxon>Actinomycetes</taxon>
        <taxon>Micromonosporales</taxon>
        <taxon>Micromonosporaceae</taxon>
        <taxon>Actinoplanes</taxon>
    </lineage>
</organism>
<gene>
    <name evidence="2" type="ORF">ACFQ5G_48155</name>
</gene>
<keyword evidence="2" id="KW-0067">ATP-binding</keyword>
<keyword evidence="2" id="KW-0547">Nucleotide-binding</keyword>